<name>A0A109N379_9BACI</name>
<evidence type="ECO:0000259" key="10">
    <source>
        <dbReference type="Pfam" id="PF25198"/>
    </source>
</evidence>
<dbReference type="InterPro" id="IPR008844">
    <property type="entry name" value="Spore_GerAC-like"/>
</dbReference>
<feature type="transmembrane region" description="Helical" evidence="8">
    <location>
        <begin position="20"/>
        <end position="40"/>
    </location>
</feature>
<dbReference type="Pfam" id="PF05504">
    <property type="entry name" value="Spore_GerAC"/>
    <property type="match status" value="1"/>
</dbReference>
<protein>
    <recommendedName>
        <fullName evidence="13">Ger(X)C family spore germination protein</fullName>
    </recommendedName>
</protein>
<dbReference type="PANTHER" id="PTHR35789:SF1">
    <property type="entry name" value="SPORE GERMINATION PROTEIN B3"/>
    <property type="match status" value="1"/>
</dbReference>
<dbReference type="InterPro" id="IPR046953">
    <property type="entry name" value="Spore_GerAC-like_C"/>
</dbReference>
<dbReference type="InterPro" id="IPR057336">
    <property type="entry name" value="GerAC_N"/>
</dbReference>
<keyword evidence="8" id="KW-1133">Transmembrane helix</keyword>
<evidence type="ECO:0000256" key="6">
    <source>
        <dbReference type="ARBA" id="ARBA00023139"/>
    </source>
</evidence>
<feature type="domain" description="Spore germination GerAC-like C-terminal" evidence="9">
    <location>
        <begin position="232"/>
        <end position="395"/>
    </location>
</feature>
<dbReference type="InterPro" id="IPR038501">
    <property type="entry name" value="Spore_GerAC_C_sf"/>
</dbReference>
<feature type="domain" description="Spore germination protein N-terminal" evidence="10">
    <location>
        <begin position="38"/>
        <end position="214"/>
    </location>
</feature>
<evidence type="ECO:0000256" key="8">
    <source>
        <dbReference type="SAM" id="Phobius"/>
    </source>
</evidence>
<dbReference type="GO" id="GO:0016020">
    <property type="term" value="C:membrane"/>
    <property type="evidence" value="ECO:0007669"/>
    <property type="project" value="UniProtKB-SubCell"/>
</dbReference>
<evidence type="ECO:0000313" key="12">
    <source>
        <dbReference type="Proteomes" id="UP000064189"/>
    </source>
</evidence>
<dbReference type="AlphaFoldDB" id="A0A109N379"/>
<dbReference type="PANTHER" id="PTHR35789">
    <property type="entry name" value="SPORE GERMINATION PROTEIN B3"/>
    <property type="match status" value="1"/>
</dbReference>
<evidence type="ECO:0000256" key="7">
    <source>
        <dbReference type="ARBA" id="ARBA00023288"/>
    </source>
</evidence>
<dbReference type="GO" id="GO:0009847">
    <property type="term" value="P:spore germination"/>
    <property type="evidence" value="ECO:0007669"/>
    <property type="project" value="InterPro"/>
</dbReference>
<sequence length="411" mass="45806">MKKERGRITVREKAKRRKSISIHLLFMMAIPLMTGCWDRVEINDLAIVTAASIDKKDDDSIELSIQVFIPKSISSGGGEGGPSQGGGRATTLVKSDVGSNLSEALSKLQGKIPRKVFWGHCKVFVFGERLAKEGIQEQLDFLLRHPQPRERANVFVSKGRGKSILESLPPLENYSGEVIKELSDLHLGLRVTLHKLDEMLTSKSQAVALPFIKILPPAKGEAKLQGIPYIFGTALFKKDKMTGTMTAKDTTGLLWLKDEMKSYTVTLSPEGIKGQISINPISAQVSVIPQIVNGNWKTSVKIDTEGTVIQNGTKLNLSVPESLKVVERAYQKDIEKRIRLAFLHLQGNGDDVIGLAKEFYRKYPKQFSEAERNWKEIFKEMKVEVDVTAHIRRQGYINKPAGLAESEVKDR</sequence>
<evidence type="ECO:0000256" key="2">
    <source>
        <dbReference type="ARBA" id="ARBA00007886"/>
    </source>
</evidence>
<evidence type="ECO:0000259" key="9">
    <source>
        <dbReference type="Pfam" id="PF05504"/>
    </source>
</evidence>
<evidence type="ECO:0000256" key="1">
    <source>
        <dbReference type="ARBA" id="ARBA00004635"/>
    </source>
</evidence>
<dbReference type="EMBL" id="LNNH01000002">
    <property type="protein sequence ID" value="KWW22663.1"/>
    <property type="molecule type" value="Genomic_DNA"/>
</dbReference>
<accession>A0A109N379</accession>
<comment type="subcellular location">
    <subcellularLocation>
        <location evidence="1">Membrane</location>
        <topology evidence="1">Lipid-anchor</topology>
    </subcellularLocation>
</comment>
<dbReference type="RefSeq" id="WP_061140180.1">
    <property type="nucleotide sequence ID" value="NZ_LNNH01000002.1"/>
</dbReference>
<evidence type="ECO:0008006" key="13">
    <source>
        <dbReference type="Google" id="ProtNLM"/>
    </source>
</evidence>
<evidence type="ECO:0000256" key="3">
    <source>
        <dbReference type="ARBA" id="ARBA00022544"/>
    </source>
</evidence>
<evidence type="ECO:0000256" key="4">
    <source>
        <dbReference type="ARBA" id="ARBA00022729"/>
    </source>
</evidence>
<keyword evidence="3" id="KW-0309">Germination</keyword>
<keyword evidence="12" id="KW-1185">Reference proteome</keyword>
<keyword evidence="6" id="KW-0564">Palmitate</keyword>
<evidence type="ECO:0000256" key="5">
    <source>
        <dbReference type="ARBA" id="ARBA00023136"/>
    </source>
</evidence>
<dbReference type="Gene3D" id="3.30.300.210">
    <property type="entry name" value="Nutrient germinant receptor protein C, domain 3"/>
    <property type="match status" value="1"/>
</dbReference>
<comment type="similarity">
    <text evidence="2">Belongs to the GerABKC lipoprotein family.</text>
</comment>
<keyword evidence="7" id="KW-0449">Lipoprotein</keyword>
<evidence type="ECO:0000313" key="11">
    <source>
        <dbReference type="EMBL" id="KWW22663.1"/>
    </source>
</evidence>
<proteinExistence type="inferred from homology"/>
<dbReference type="Gene3D" id="6.20.190.10">
    <property type="entry name" value="Nutrient germinant receptor protein C, domain 1"/>
    <property type="match status" value="1"/>
</dbReference>
<keyword evidence="4" id="KW-0732">Signal</keyword>
<dbReference type="NCBIfam" id="TIGR02887">
    <property type="entry name" value="spore_ger_x_C"/>
    <property type="match status" value="1"/>
</dbReference>
<dbReference type="Proteomes" id="UP000064189">
    <property type="component" value="Unassembled WGS sequence"/>
</dbReference>
<reference evidence="11 12" key="1">
    <citation type="submission" date="2015-11" db="EMBL/GenBank/DDBJ databases">
        <title>Genome Sequence of Bacillus simplex strain VanAntwerpen2.</title>
        <authorList>
            <person name="Couger M.B."/>
        </authorList>
    </citation>
    <scope>NUCLEOTIDE SEQUENCE [LARGE SCALE GENOMIC DNA]</scope>
    <source>
        <strain evidence="11 12">VanAntwerpen02</strain>
    </source>
</reference>
<keyword evidence="8" id="KW-0812">Transmembrane</keyword>
<keyword evidence="5 8" id="KW-0472">Membrane</keyword>
<dbReference type="Pfam" id="PF25198">
    <property type="entry name" value="Spore_GerAC_N"/>
    <property type="match status" value="1"/>
</dbReference>
<gene>
    <name evidence="11" type="ORF">AS888_03365</name>
</gene>
<organism evidence="11 12">
    <name type="scientific">Peribacillus simplex</name>
    <dbReference type="NCBI Taxonomy" id="1478"/>
    <lineage>
        <taxon>Bacteria</taxon>
        <taxon>Bacillati</taxon>
        <taxon>Bacillota</taxon>
        <taxon>Bacilli</taxon>
        <taxon>Bacillales</taxon>
        <taxon>Bacillaceae</taxon>
        <taxon>Peribacillus</taxon>
    </lineage>
</organism>
<comment type="caution">
    <text evidence="11">The sequence shown here is derived from an EMBL/GenBank/DDBJ whole genome shotgun (WGS) entry which is preliminary data.</text>
</comment>